<comment type="caution">
    <text evidence="9">The sequence shown here is derived from an EMBL/GenBank/DDBJ whole genome shotgun (WGS) entry which is preliminary data.</text>
</comment>
<dbReference type="Pfam" id="PF03824">
    <property type="entry name" value="NicO"/>
    <property type="match status" value="1"/>
</dbReference>
<dbReference type="GO" id="GO:0012505">
    <property type="term" value="C:endomembrane system"/>
    <property type="evidence" value="ECO:0007669"/>
    <property type="project" value="UniProtKB-SubCell"/>
</dbReference>
<feature type="transmembrane region" description="Helical" evidence="8">
    <location>
        <begin position="253"/>
        <end position="277"/>
    </location>
</feature>
<feature type="transmembrane region" description="Helical" evidence="8">
    <location>
        <begin position="54"/>
        <end position="72"/>
    </location>
</feature>
<dbReference type="InterPro" id="IPR004688">
    <property type="entry name" value="Ni/Co_transpt"/>
</dbReference>
<feature type="transmembrane region" description="Helical" evidence="8">
    <location>
        <begin position="230"/>
        <end position="247"/>
    </location>
</feature>
<evidence type="ECO:0000256" key="4">
    <source>
        <dbReference type="ARBA" id="ARBA00022596"/>
    </source>
</evidence>
<keyword evidence="5 8" id="KW-0812">Transmembrane</keyword>
<reference evidence="9 10" key="2">
    <citation type="submission" date="2020-08" db="EMBL/GenBank/DDBJ databases">
        <authorList>
            <person name="Partida-Martinez L."/>
            <person name="Huntemann M."/>
            <person name="Clum A."/>
            <person name="Wang J."/>
            <person name="Palaniappan K."/>
            <person name="Ritter S."/>
            <person name="Chen I.-M."/>
            <person name="Stamatis D."/>
            <person name="Reddy T."/>
            <person name="O'Malley R."/>
            <person name="Daum C."/>
            <person name="Shapiro N."/>
            <person name="Ivanova N."/>
            <person name="Kyrpides N."/>
            <person name="Woyke T."/>
        </authorList>
    </citation>
    <scope>NUCLEOTIDE SEQUENCE [LARGE SCALE GENOMIC DNA]</scope>
    <source>
        <strain evidence="9 10">RAS26</strain>
    </source>
</reference>
<evidence type="ECO:0000256" key="1">
    <source>
        <dbReference type="ARBA" id="ARBA00004127"/>
    </source>
</evidence>
<feature type="transmembrane region" description="Helical" evidence="8">
    <location>
        <begin position="105"/>
        <end position="130"/>
    </location>
</feature>
<evidence type="ECO:0000313" key="9">
    <source>
        <dbReference type="EMBL" id="MBB2924354.1"/>
    </source>
</evidence>
<dbReference type="GO" id="GO:0015099">
    <property type="term" value="F:nickel cation transmembrane transporter activity"/>
    <property type="evidence" value="ECO:0007669"/>
    <property type="project" value="UniProtKB-UniRule"/>
</dbReference>
<feature type="transmembrane region" description="Helical" evidence="8">
    <location>
        <begin position="289"/>
        <end position="313"/>
    </location>
</feature>
<evidence type="ECO:0000313" key="10">
    <source>
        <dbReference type="Proteomes" id="UP000518206"/>
    </source>
</evidence>
<feature type="transmembrane region" description="Helical" evidence="8">
    <location>
        <begin position="150"/>
        <end position="170"/>
    </location>
</feature>
<keyword evidence="7 8" id="KW-0472">Membrane</keyword>
<accession>A0A7W4YCQ0</accession>
<dbReference type="AlphaFoldDB" id="A0A7W4YCQ0"/>
<evidence type="ECO:0000256" key="8">
    <source>
        <dbReference type="RuleBase" id="RU362101"/>
    </source>
</evidence>
<evidence type="ECO:0000256" key="5">
    <source>
        <dbReference type="ARBA" id="ARBA00022692"/>
    </source>
</evidence>
<sequence>MTGTTTTTAAAPRATRPTWSWDDTRRVGRCLAVVAVLHVLGWGALLVVTRTPELVGPGGALSLGLGLTAYLLGVRHAFDADHVAVIDSTTRTLADQGRRPLTVGFWFSLGHSSVVVAMALVVVAGAHVAATLLDDGTAVRDGLATVGSGVAGVVLWVLGLVNLVALVGLVRVRRRHAAGTLTERELAGSVHPAGGVARLLVRFTRGIRHPAQVYPVGLLMGLGFDTASEVALLVLAATAAVTLPWYAVLALPLLFTAGMTLFDTLDGAFMNVAYGWALDRPLRALTYNLAITTLTVVIALGIGTAQLASVLRATLGLGDPVTGWFAGLVTEQVGAAAVVLFVLAWLGALAWAAARRRWERRTQD</sequence>
<comment type="subcellular location">
    <subcellularLocation>
        <location evidence="8">Cell membrane</location>
        <topology evidence="8">Multi-pass membrane protein</topology>
    </subcellularLocation>
    <subcellularLocation>
        <location evidence="1">Endomembrane system</location>
        <topology evidence="1">Multi-pass membrane protein</topology>
    </subcellularLocation>
</comment>
<evidence type="ECO:0000256" key="6">
    <source>
        <dbReference type="ARBA" id="ARBA00022989"/>
    </source>
</evidence>
<keyword evidence="4" id="KW-0533">Nickel</keyword>
<dbReference type="PANTHER" id="PTHR31611">
    <property type="entry name" value="HIGH-AFFINITY NICKEL TRANSPORT PROTEIN NIC1"/>
    <property type="match status" value="1"/>
</dbReference>
<dbReference type="RefSeq" id="WP_183297168.1">
    <property type="nucleotide sequence ID" value="NZ_JACHVX010000005.1"/>
</dbReference>
<proteinExistence type="inferred from homology"/>
<dbReference type="InterPro" id="IPR011541">
    <property type="entry name" value="Ni/Co_transpt_high_affinity"/>
</dbReference>
<dbReference type="GO" id="GO:0005886">
    <property type="term" value="C:plasma membrane"/>
    <property type="evidence" value="ECO:0007669"/>
    <property type="project" value="UniProtKB-SubCell"/>
</dbReference>
<feature type="transmembrane region" description="Helical" evidence="8">
    <location>
        <begin position="333"/>
        <end position="354"/>
    </location>
</feature>
<evidence type="ECO:0000256" key="3">
    <source>
        <dbReference type="ARBA" id="ARBA00022448"/>
    </source>
</evidence>
<keyword evidence="3 8" id="KW-0813">Transport</keyword>
<feature type="transmembrane region" description="Helical" evidence="8">
    <location>
        <begin position="30"/>
        <end position="48"/>
    </location>
</feature>
<keyword evidence="6 8" id="KW-1133">Transmembrane helix</keyword>
<name>A0A7W4YCQ0_9CELL</name>
<dbReference type="EMBL" id="JACHVX010000005">
    <property type="protein sequence ID" value="MBB2924354.1"/>
    <property type="molecule type" value="Genomic_DNA"/>
</dbReference>
<reference evidence="9 10" key="1">
    <citation type="submission" date="2020-08" db="EMBL/GenBank/DDBJ databases">
        <title>The Agave Microbiome: Exploring the role of microbial communities in plant adaptations to desert environments.</title>
        <authorList>
            <person name="Partida-Martinez L.P."/>
        </authorList>
    </citation>
    <scope>NUCLEOTIDE SEQUENCE [LARGE SCALE GENOMIC DNA]</scope>
    <source>
        <strain evidence="9 10">RAS26</strain>
    </source>
</reference>
<organism evidence="9 10">
    <name type="scientific">Cellulomonas cellasea</name>
    <dbReference type="NCBI Taxonomy" id="43670"/>
    <lineage>
        <taxon>Bacteria</taxon>
        <taxon>Bacillati</taxon>
        <taxon>Actinomycetota</taxon>
        <taxon>Actinomycetes</taxon>
        <taxon>Micrococcales</taxon>
        <taxon>Cellulomonadaceae</taxon>
        <taxon>Cellulomonas</taxon>
    </lineage>
</organism>
<gene>
    <name evidence="9" type="ORF">FHR80_003287</name>
</gene>
<evidence type="ECO:0000256" key="2">
    <source>
        <dbReference type="ARBA" id="ARBA00010892"/>
    </source>
</evidence>
<dbReference type="Proteomes" id="UP000518206">
    <property type="component" value="Unassembled WGS sequence"/>
</dbReference>
<protein>
    <recommendedName>
        <fullName evidence="8">Nickel/cobalt efflux system</fullName>
    </recommendedName>
</protein>
<evidence type="ECO:0000256" key="7">
    <source>
        <dbReference type="ARBA" id="ARBA00023136"/>
    </source>
</evidence>
<dbReference type="PANTHER" id="PTHR31611:SF0">
    <property type="entry name" value="HIGH-AFFINITY NICKEL TRANSPORT PROTEIN NIC1"/>
    <property type="match status" value="1"/>
</dbReference>
<comment type="similarity">
    <text evidence="2 8">Belongs to the NiCoT transporter (TC 2.A.52) family.</text>
</comment>